<sequence>MINLHRILIVSTLALLTLTACNSQQPTADNNSPAPAAPASPSASPQAASAGKDNLTEMKGYVTEAVTAVKADNFAKAKQEYKEYDEKWEAVEDGVRTKSQDAYIKIEKDMTQVTNTLVKPAKPDKTKATAALNALSKTLDANASSLK</sequence>
<proteinExistence type="predicted"/>
<reference evidence="3 4" key="1">
    <citation type="submission" date="2012-06" db="EMBL/GenBank/DDBJ databases">
        <title>Finished chromosome of genome of Crinalium epipsammum PCC 9333.</title>
        <authorList>
            <consortium name="US DOE Joint Genome Institute"/>
            <person name="Gugger M."/>
            <person name="Coursin T."/>
            <person name="Rippka R."/>
            <person name="Tandeau De Marsac N."/>
            <person name="Huntemann M."/>
            <person name="Wei C.-L."/>
            <person name="Han J."/>
            <person name="Detter J.C."/>
            <person name="Han C."/>
            <person name="Tapia R."/>
            <person name="Davenport K."/>
            <person name="Daligault H."/>
            <person name="Erkkila T."/>
            <person name="Gu W."/>
            <person name="Munk A.C.C."/>
            <person name="Teshima H."/>
            <person name="Xu Y."/>
            <person name="Chain P."/>
            <person name="Chen A."/>
            <person name="Krypides N."/>
            <person name="Mavromatis K."/>
            <person name="Markowitz V."/>
            <person name="Szeto E."/>
            <person name="Ivanova N."/>
            <person name="Mikhailova N."/>
            <person name="Ovchinnikova G."/>
            <person name="Pagani I."/>
            <person name="Pati A."/>
            <person name="Goodwin L."/>
            <person name="Peters L."/>
            <person name="Pitluck S."/>
            <person name="Woyke T."/>
            <person name="Kerfeld C."/>
        </authorList>
    </citation>
    <scope>NUCLEOTIDE SEQUENCE [LARGE SCALE GENOMIC DNA]</scope>
    <source>
        <strain evidence="3 4">PCC 9333</strain>
    </source>
</reference>
<name>K9W5R0_9CYAN</name>
<protein>
    <recommendedName>
        <fullName evidence="5">DUF4363 domain-containing protein</fullName>
    </recommendedName>
</protein>
<gene>
    <name evidence="3" type="ORF">Cri9333_4290</name>
</gene>
<dbReference type="HOGENOM" id="CLU_1821359_0_0_3"/>
<feature type="compositionally biased region" description="Low complexity" evidence="1">
    <location>
        <begin position="32"/>
        <end position="50"/>
    </location>
</feature>
<dbReference type="PROSITE" id="PS51257">
    <property type="entry name" value="PROKAR_LIPOPROTEIN"/>
    <property type="match status" value="1"/>
</dbReference>
<keyword evidence="4" id="KW-1185">Reference proteome</keyword>
<feature type="signal peptide" evidence="2">
    <location>
        <begin position="1"/>
        <end position="22"/>
    </location>
</feature>
<feature type="region of interest" description="Disordered" evidence="1">
    <location>
        <begin position="24"/>
        <end position="55"/>
    </location>
</feature>
<organism evidence="3 4">
    <name type="scientific">Crinalium epipsammum PCC 9333</name>
    <dbReference type="NCBI Taxonomy" id="1173022"/>
    <lineage>
        <taxon>Bacteria</taxon>
        <taxon>Bacillati</taxon>
        <taxon>Cyanobacteriota</taxon>
        <taxon>Cyanophyceae</taxon>
        <taxon>Gomontiellales</taxon>
        <taxon>Gomontiellaceae</taxon>
        <taxon>Crinalium</taxon>
    </lineage>
</organism>
<dbReference type="eggNOG" id="ENOG5030KJP">
    <property type="taxonomic scope" value="Bacteria"/>
</dbReference>
<accession>K9W5R0</accession>
<evidence type="ECO:0000313" key="3">
    <source>
        <dbReference type="EMBL" id="AFZ15077.1"/>
    </source>
</evidence>
<evidence type="ECO:0008006" key="5">
    <source>
        <dbReference type="Google" id="ProtNLM"/>
    </source>
</evidence>
<evidence type="ECO:0000256" key="1">
    <source>
        <dbReference type="SAM" id="MobiDB-lite"/>
    </source>
</evidence>
<evidence type="ECO:0000256" key="2">
    <source>
        <dbReference type="SAM" id="SignalP"/>
    </source>
</evidence>
<dbReference type="RefSeq" id="WP_015205171.1">
    <property type="nucleotide sequence ID" value="NC_019753.1"/>
</dbReference>
<keyword evidence="2" id="KW-0732">Signal</keyword>
<feature type="chain" id="PRO_5003937336" description="DUF4363 domain-containing protein" evidence="2">
    <location>
        <begin position="23"/>
        <end position="147"/>
    </location>
</feature>
<dbReference type="KEGG" id="cep:Cri9333_4290"/>
<dbReference type="EMBL" id="CP003620">
    <property type="protein sequence ID" value="AFZ15077.1"/>
    <property type="molecule type" value="Genomic_DNA"/>
</dbReference>
<dbReference type="Proteomes" id="UP000010472">
    <property type="component" value="Chromosome"/>
</dbReference>
<dbReference type="OrthoDB" id="574747at2"/>
<evidence type="ECO:0000313" key="4">
    <source>
        <dbReference type="Proteomes" id="UP000010472"/>
    </source>
</evidence>
<dbReference type="AlphaFoldDB" id="K9W5R0"/>